<evidence type="ECO:0000256" key="1">
    <source>
        <dbReference type="ARBA" id="ARBA00023002"/>
    </source>
</evidence>
<keyword evidence="1" id="KW-0560">Oxidoreductase</keyword>
<dbReference type="PANTHER" id="PTHR13847:SF289">
    <property type="entry name" value="GLYCINE OXIDASE"/>
    <property type="match status" value="1"/>
</dbReference>
<reference evidence="3 4" key="1">
    <citation type="submission" date="2017-08" db="EMBL/GenBank/DDBJ databases">
        <title>Mesorhizobium wenxinae sp. nov., a novel rhizobial species isolated from root nodules of chickpea (Cicer arietinum L.).</title>
        <authorList>
            <person name="Zhang J."/>
        </authorList>
    </citation>
    <scope>NUCLEOTIDE SEQUENCE [LARGE SCALE GENOMIC DNA]</scope>
    <source>
        <strain evidence="3 4">SDW018</strain>
    </source>
</reference>
<dbReference type="InterPro" id="IPR006076">
    <property type="entry name" value="FAD-dep_OxRdtase"/>
</dbReference>
<protein>
    <submittedName>
        <fullName evidence="3">D-amino-acid oxidase</fullName>
    </submittedName>
</protein>
<dbReference type="EMBL" id="NPKJ01000007">
    <property type="protein sequence ID" value="PAQ12161.1"/>
    <property type="molecule type" value="Genomic_DNA"/>
</dbReference>
<dbReference type="PANTHER" id="PTHR13847">
    <property type="entry name" value="SARCOSINE DEHYDROGENASE-RELATED"/>
    <property type="match status" value="1"/>
</dbReference>
<dbReference type="RefSeq" id="WP_095491005.1">
    <property type="nucleotide sequence ID" value="NZ_NPKJ01000007.1"/>
</dbReference>
<dbReference type="SUPFAM" id="SSF51905">
    <property type="entry name" value="FAD/NAD(P)-binding domain"/>
    <property type="match status" value="1"/>
</dbReference>
<sequence>MTASRKPRHVVVVGAGIFGTSTALHLARLGFDVTIVNDGAPSNGASGRSLSWLNSARRADTAYHRLRLAGVDRYRTLAATRPKTASWLRFDGGLTWDADDEANQIASIWQLEQDIGYDALLLGPAEVGAVTPGVNAGAVTPQGAIFNPGEGWVDLPSLIDLLLNEFRSRGGKLVQDAGRARIVATGGRARGVVTAGGAAVEADAVVLAVGPATPTMLAEIGVHVPDATPISLLLKTKPIKTDLRAVLNTPRVAVRPTPDGALVLDSAWSEEEVVVNSDDTYTVLDKTVKGLLDEASAVLEGNPRLQLATYAVGPKPIPGDGEPVLGSVETVADLHVAFSHSGATLGLIVGELLAKEIASGNPHPMLAAFRANRFG</sequence>
<dbReference type="GO" id="GO:0016491">
    <property type="term" value="F:oxidoreductase activity"/>
    <property type="evidence" value="ECO:0007669"/>
    <property type="project" value="UniProtKB-KW"/>
</dbReference>
<proteinExistence type="predicted"/>
<accession>A0A271LVE7</accession>
<dbReference type="GO" id="GO:0005737">
    <property type="term" value="C:cytoplasm"/>
    <property type="evidence" value="ECO:0007669"/>
    <property type="project" value="TreeGrafter"/>
</dbReference>
<comment type="caution">
    <text evidence="3">The sequence shown here is derived from an EMBL/GenBank/DDBJ whole genome shotgun (WGS) entry which is preliminary data.</text>
</comment>
<name>A0A271LVE7_9HYPH</name>
<dbReference type="AlphaFoldDB" id="A0A271LVE7"/>
<feature type="domain" description="FAD dependent oxidoreductase" evidence="2">
    <location>
        <begin position="9"/>
        <end position="355"/>
    </location>
</feature>
<evidence type="ECO:0000313" key="3">
    <source>
        <dbReference type="EMBL" id="PAQ12161.1"/>
    </source>
</evidence>
<dbReference type="Pfam" id="PF01266">
    <property type="entry name" value="DAO"/>
    <property type="match status" value="1"/>
</dbReference>
<keyword evidence="4" id="KW-1185">Reference proteome</keyword>
<evidence type="ECO:0000313" key="4">
    <source>
        <dbReference type="Proteomes" id="UP000216442"/>
    </source>
</evidence>
<dbReference type="InterPro" id="IPR036188">
    <property type="entry name" value="FAD/NAD-bd_sf"/>
</dbReference>
<dbReference type="Gene3D" id="3.50.50.60">
    <property type="entry name" value="FAD/NAD(P)-binding domain"/>
    <property type="match status" value="1"/>
</dbReference>
<dbReference type="Gene3D" id="3.30.9.10">
    <property type="entry name" value="D-Amino Acid Oxidase, subunit A, domain 2"/>
    <property type="match status" value="1"/>
</dbReference>
<evidence type="ECO:0000259" key="2">
    <source>
        <dbReference type="Pfam" id="PF01266"/>
    </source>
</evidence>
<dbReference type="OrthoDB" id="8993739at2"/>
<organism evidence="3 4">
    <name type="scientific">Mesorhizobium temperatum</name>
    <dbReference type="NCBI Taxonomy" id="241416"/>
    <lineage>
        <taxon>Bacteria</taxon>
        <taxon>Pseudomonadati</taxon>
        <taxon>Pseudomonadota</taxon>
        <taxon>Alphaproteobacteria</taxon>
        <taxon>Hyphomicrobiales</taxon>
        <taxon>Phyllobacteriaceae</taxon>
        <taxon>Mesorhizobium</taxon>
    </lineage>
</organism>
<dbReference type="Proteomes" id="UP000216442">
    <property type="component" value="Unassembled WGS sequence"/>
</dbReference>
<gene>
    <name evidence="3" type="ORF">CIT26_02005</name>
</gene>